<dbReference type="GeneID" id="43371188"/>
<dbReference type="OrthoDB" id="341613at2157"/>
<gene>
    <name evidence="1" type="ORF">EI982_16530</name>
</gene>
<dbReference type="EMBL" id="CP034345">
    <property type="protein sequence ID" value="QGX96269.1"/>
    <property type="molecule type" value="Genomic_DNA"/>
</dbReference>
<dbReference type="Pfam" id="PF23430">
    <property type="entry name" value="DUF7117"/>
    <property type="match status" value="1"/>
</dbReference>
<name>A0A6B9FGL5_9EURY</name>
<sequence>MKVRGRRECQDCGCRWSYYETGSVACPDCESLRSVGVDDRSLHTDSPATLDLTPYRTAAAEGRLDDVVDDCKRDLRTYVRRRGFVDGGQLRPLDETLVAAAELLQVVDAFDRLRSPTDADHAYVLALLRDADGGGRPGPSAVTDALAPARGLGDANAADAYRDDLLAWLDEHPDSEARRALGTLRERIKRIEALQGDVSPSDAESLVTAAREIGTYLREDDETALAAARDRLRYSSD</sequence>
<dbReference type="InterPro" id="IPR055541">
    <property type="entry name" value="DUF7117"/>
</dbReference>
<evidence type="ECO:0000313" key="2">
    <source>
        <dbReference type="Proteomes" id="UP000428325"/>
    </source>
</evidence>
<evidence type="ECO:0008006" key="3">
    <source>
        <dbReference type="Google" id="ProtNLM"/>
    </source>
</evidence>
<dbReference type="RefSeq" id="WP_157690733.1">
    <property type="nucleotide sequence ID" value="NZ_CP034345.1"/>
</dbReference>
<dbReference type="KEGG" id="hra:EI982_16530"/>
<keyword evidence="2" id="KW-1185">Reference proteome</keyword>
<evidence type="ECO:0000313" key="1">
    <source>
        <dbReference type="EMBL" id="QGX96269.1"/>
    </source>
</evidence>
<protein>
    <recommendedName>
        <fullName evidence="3">TFIIB-type zinc ribbon-containing protein</fullName>
    </recommendedName>
</protein>
<dbReference type="Proteomes" id="UP000428325">
    <property type="component" value="Chromosome"/>
</dbReference>
<organism evidence="1 2">
    <name type="scientific">Haloplanus rallus</name>
    <dbReference type="NCBI Taxonomy" id="1816183"/>
    <lineage>
        <taxon>Archaea</taxon>
        <taxon>Methanobacteriati</taxon>
        <taxon>Methanobacteriota</taxon>
        <taxon>Stenosarchaea group</taxon>
        <taxon>Halobacteria</taxon>
        <taxon>Halobacteriales</taxon>
        <taxon>Haloferacaceae</taxon>
        <taxon>Haloplanus</taxon>
    </lineage>
</organism>
<dbReference type="AlphaFoldDB" id="A0A6B9FGL5"/>
<accession>A0A6B9FGL5</accession>
<proteinExistence type="predicted"/>
<reference evidence="1 2" key="1">
    <citation type="submission" date="2018-12" db="EMBL/GenBank/DDBJ databases">
        <title>Complete genome sequence of Haloplanus rallus MBLA0036.</title>
        <authorList>
            <person name="Nam Y.-d."/>
            <person name="Kang J."/>
            <person name="Chung W.-H."/>
            <person name="Park Y.S."/>
        </authorList>
    </citation>
    <scope>NUCLEOTIDE SEQUENCE [LARGE SCALE GENOMIC DNA]</scope>
    <source>
        <strain evidence="1 2">MBLA0036</strain>
    </source>
</reference>